<dbReference type="eggNOG" id="COG4222">
    <property type="taxonomic scope" value="Bacteria"/>
</dbReference>
<proteinExistence type="predicted"/>
<dbReference type="Proteomes" id="UP000008838">
    <property type="component" value="Chromosome"/>
</dbReference>
<sequence length="109" mass="11786">MRVATCNASLNRGAEGQLLRDLSTPGNEQAQNIAEVIQINAPDVVLVHEFDHVPGGRAAEAFRDHHLSVSRNGVFWPMLGEPGSGLTSDPALATDHHLVWVDMDVPGKR</sequence>
<evidence type="ECO:0000313" key="1">
    <source>
        <dbReference type="EMBL" id="BAG28635.1"/>
    </source>
</evidence>
<evidence type="ECO:0000313" key="2">
    <source>
        <dbReference type="Proteomes" id="UP000008838"/>
    </source>
</evidence>
<reference evidence="1 2" key="1">
    <citation type="journal article" date="2008" name="J. Bacteriol.">
        <title>Complete genome sequence of the soil actinomycete Kocuria rhizophila.</title>
        <authorList>
            <person name="Takarada H."/>
            <person name="Sekine M."/>
            <person name="Kosugi H."/>
            <person name="Matsuo Y."/>
            <person name="Fujisawa T."/>
            <person name="Omata S."/>
            <person name="Kishi E."/>
            <person name="Shimizu A."/>
            <person name="Tsukatani N."/>
            <person name="Tanikawa S."/>
            <person name="Fujita N."/>
            <person name="Harayama S."/>
        </authorList>
    </citation>
    <scope>NUCLEOTIDE SEQUENCE [LARGE SCALE GENOMIC DNA]</scope>
    <source>
        <strain evidence="2">ATCC 9341 / DSM 348 / NBRC 103217 / DC2201</strain>
    </source>
</reference>
<keyword evidence="2" id="KW-1185">Reference proteome</keyword>
<gene>
    <name evidence="1" type="ordered locus">KRH_02880</name>
</gene>
<protein>
    <recommendedName>
        <fullName evidence="3">Endonuclease/exonuclease/phosphatase domain-containing protein</fullName>
    </recommendedName>
</protein>
<evidence type="ECO:0008006" key="3">
    <source>
        <dbReference type="Google" id="ProtNLM"/>
    </source>
</evidence>
<dbReference type="KEGG" id="krh:KRH_02880"/>
<dbReference type="AlphaFoldDB" id="B2GFF5"/>
<accession>B2GFF5</accession>
<dbReference type="EMBL" id="AP009152">
    <property type="protein sequence ID" value="BAG28635.1"/>
    <property type="molecule type" value="Genomic_DNA"/>
</dbReference>
<organism evidence="1 2">
    <name type="scientific">Kocuria rhizophila (strain ATCC 9341 / DSM 348 / NBRC 103217 / DC2201)</name>
    <dbReference type="NCBI Taxonomy" id="378753"/>
    <lineage>
        <taxon>Bacteria</taxon>
        <taxon>Bacillati</taxon>
        <taxon>Actinomycetota</taxon>
        <taxon>Actinomycetes</taxon>
        <taxon>Micrococcales</taxon>
        <taxon>Micrococcaceae</taxon>
        <taxon>Kocuria</taxon>
    </lineage>
</organism>
<dbReference type="HOGENOM" id="CLU_2180356_0_0_11"/>
<name>B2GFF5_KOCRD</name>
<dbReference type="STRING" id="378753.KRH_02880"/>